<dbReference type="Proteomes" id="UP000290289">
    <property type="component" value="Chromosome 11"/>
</dbReference>
<evidence type="ECO:0000313" key="2">
    <source>
        <dbReference type="EMBL" id="RXH83677.1"/>
    </source>
</evidence>
<feature type="region of interest" description="Disordered" evidence="1">
    <location>
        <begin position="35"/>
        <end position="54"/>
    </location>
</feature>
<organism evidence="2 3">
    <name type="scientific">Malus domestica</name>
    <name type="common">Apple</name>
    <name type="synonym">Pyrus malus</name>
    <dbReference type="NCBI Taxonomy" id="3750"/>
    <lineage>
        <taxon>Eukaryota</taxon>
        <taxon>Viridiplantae</taxon>
        <taxon>Streptophyta</taxon>
        <taxon>Embryophyta</taxon>
        <taxon>Tracheophyta</taxon>
        <taxon>Spermatophyta</taxon>
        <taxon>Magnoliopsida</taxon>
        <taxon>eudicotyledons</taxon>
        <taxon>Gunneridae</taxon>
        <taxon>Pentapetalae</taxon>
        <taxon>rosids</taxon>
        <taxon>fabids</taxon>
        <taxon>Rosales</taxon>
        <taxon>Rosaceae</taxon>
        <taxon>Amygdaloideae</taxon>
        <taxon>Maleae</taxon>
        <taxon>Malus</taxon>
    </lineage>
</organism>
<accession>A0A498INR3</accession>
<comment type="caution">
    <text evidence="2">The sequence shown here is derived from an EMBL/GenBank/DDBJ whole genome shotgun (WGS) entry which is preliminary data.</text>
</comment>
<dbReference type="AlphaFoldDB" id="A0A498INR3"/>
<keyword evidence="3" id="KW-1185">Reference proteome</keyword>
<reference evidence="2 3" key="1">
    <citation type="submission" date="2018-10" db="EMBL/GenBank/DDBJ databases">
        <title>A high-quality apple genome assembly.</title>
        <authorList>
            <person name="Hu J."/>
        </authorList>
    </citation>
    <scope>NUCLEOTIDE SEQUENCE [LARGE SCALE GENOMIC DNA]</scope>
    <source>
        <strain evidence="3">cv. HFTH1</strain>
        <tissue evidence="2">Young leaf</tissue>
    </source>
</reference>
<evidence type="ECO:0000256" key="1">
    <source>
        <dbReference type="SAM" id="MobiDB-lite"/>
    </source>
</evidence>
<evidence type="ECO:0000313" key="3">
    <source>
        <dbReference type="Proteomes" id="UP000290289"/>
    </source>
</evidence>
<proteinExistence type="predicted"/>
<name>A0A498INR3_MALDO</name>
<sequence>MNDLLANVGEMNEVGNLLHFQTTLLQEKGDNCRASTRRFDGNSGQSLSPEKHSKRSYGLGKKIWYQLGDIKQSSKLKNPDYSEEDVLLPFTNELLDKPTSRDTKALKMERYEGHTDNCLYGFIYAVKG</sequence>
<gene>
    <name evidence="2" type="ORF">DVH24_005930</name>
</gene>
<protein>
    <submittedName>
        <fullName evidence="2">Uncharacterized protein</fullName>
    </submittedName>
</protein>
<dbReference type="EMBL" id="RDQH01000337">
    <property type="protein sequence ID" value="RXH83677.1"/>
    <property type="molecule type" value="Genomic_DNA"/>
</dbReference>